<keyword evidence="6" id="KW-1185">Reference proteome</keyword>
<accession>A0A845QR46</accession>
<dbReference type="InterPro" id="IPR018060">
    <property type="entry name" value="HTH_AraC"/>
</dbReference>
<dbReference type="AlphaFoldDB" id="A0A845QR46"/>
<keyword evidence="1" id="KW-0805">Transcription regulation</keyword>
<dbReference type="PROSITE" id="PS01124">
    <property type="entry name" value="HTH_ARAC_FAMILY_2"/>
    <property type="match status" value="1"/>
</dbReference>
<dbReference type="Pfam" id="PF06445">
    <property type="entry name" value="GyrI-like"/>
    <property type="match status" value="1"/>
</dbReference>
<comment type="caution">
    <text evidence="5">The sequence shown here is derived from an EMBL/GenBank/DDBJ whole genome shotgun (WGS) entry which is preliminary data.</text>
</comment>
<evidence type="ECO:0000256" key="1">
    <source>
        <dbReference type="ARBA" id="ARBA00023015"/>
    </source>
</evidence>
<evidence type="ECO:0000259" key="4">
    <source>
        <dbReference type="PROSITE" id="PS01124"/>
    </source>
</evidence>
<dbReference type="PRINTS" id="PR00032">
    <property type="entry name" value="HTHARAC"/>
</dbReference>
<gene>
    <name evidence="5" type="ORF">D3Z33_00070</name>
</gene>
<protein>
    <submittedName>
        <fullName evidence="5">AraC family transcriptional regulator</fullName>
    </submittedName>
</protein>
<dbReference type="GO" id="GO:0043565">
    <property type="term" value="F:sequence-specific DNA binding"/>
    <property type="evidence" value="ECO:0007669"/>
    <property type="project" value="InterPro"/>
</dbReference>
<keyword evidence="3" id="KW-0804">Transcription</keyword>
<evidence type="ECO:0000256" key="3">
    <source>
        <dbReference type="ARBA" id="ARBA00023163"/>
    </source>
</evidence>
<dbReference type="InterPro" id="IPR029442">
    <property type="entry name" value="GyrI-like"/>
</dbReference>
<dbReference type="Proteomes" id="UP000467132">
    <property type="component" value="Unassembled WGS sequence"/>
</dbReference>
<dbReference type="SUPFAM" id="SSF55136">
    <property type="entry name" value="Probable bacterial effector-binding domain"/>
    <property type="match status" value="1"/>
</dbReference>
<feature type="domain" description="HTH araC/xylS-type" evidence="4">
    <location>
        <begin position="8"/>
        <end position="106"/>
    </location>
</feature>
<dbReference type="InterPro" id="IPR011256">
    <property type="entry name" value="Reg_factor_effector_dom_sf"/>
</dbReference>
<evidence type="ECO:0000256" key="2">
    <source>
        <dbReference type="ARBA" id="ARBA00023125"/>
    </source>
</evidence>
<keyword evidence="2" id="KW-0238">DNA-binding</keyword>
<dbReference type="OrthoDB" id="45544at2"/>
<dbReference type="SMART" id="SM00342">
    <property type="entry name" value="HTH_ARAC"/>
    <property type="match status" value="1"/>
</dbReference>
<dbReference type="InterPro" id="IPR009057">
    <property type="entry name" value="Homeodomain-like_sf"/>
</dbReference>
<dbReference type="SUPFAM" id="SSF46689">
    <property type="entry name" value="Homeodomain-like"/>
    <property type="match status" value="1"/>
</dbReference>
<dbReference type="GO" id="GO:0003700">
    <property type="term" value="F:DNA-binding transcription factor activity"/>
    <property type="evidence" value="ECO:0007669"/>
    <property type="project" value="InterPro"/>
</dbReference>
<dbReference type="Pfam" id="PF12833">
    <property type="entry name" value="HTH_18"/>
    <property type="match status" value="1"/>
</dbReference>
<dbReference type="SMART" id="SM00871">
    <property type="entry name" value="AraC_E_bind"/>
    <property type="match status" value="1"/>
</dbReference>
<name>A0A845QR46_9CLOT</name>
<dbReference type="Gene3D" id="3.20.80.10">
    <property type="entry name" value="Regulatory factor, effector binding domain"/>
    <property type="match status" value="1"/>
</dbReference>
<dbReference type="PANTHER" id="PTHR47504">
    <property type="entry name" value="RIGHT ORIGIN-BINDING PROTEIN"/>
    <property type="match status" value="1"/>
</dbReference>
<dbReference type="InterPro" id="IPR020449">
    <property type="entry name" value="Tscrpt_reg_AraC-type_HTH"/>
</dbReference>
<proteinExistence type="predicted"/>
<dbReference type="PANTHER" id="PTHR47504:SF5">
    <property type="entry name" value="RIGHT ORIGIN-BINDING PROTEIN"/>
    <property type="match status" value="1"/>
</dbReference>
<evidence type="ECO:0000313" key="6">
    <source>
        <dbReference type="Proteomes" id="UP000467132"/>
    </source>
</evidence>
<reference evidence="5 6" key="1">
    <citation type="submission" date="2018-08" db="EMBL/GenBank/DDBJ databases">
        <title>Murine metabolic-syndrome-specific gut microbial biobank.</title>
        <authorList>
            <person name="Liu C."/>
        </authorList>
    </citation>
    <scope>NUCLEOTIDE SEQUENCE [LARGE SCALE GENOMIC DNA]</scope>
    <source>
        <strain evidence="5 6">583</strain>
    </source>
</reference>
<dbReference type="Gene3D" id="1.10.10.60">
    <property type="entry name" value="Homeodomain-like"/>
    <property type="match status" value="2"/>
</dbReference>
<dbReference type="RefSeq" id="WP_160195768.1">
    <property type="nucleotide sequence ID" value="NZ_QXXA01000001.1"/>
</dbReference>
<dbReference type="EMBL" id="QXXA01000001">
    <property type="protein sequence ID" value="NBI05247.1"/>
    <property type="molecule type" value="Genomic_DNA"/>
</dbReference>
<dbReference type="InterPro" id="IPR010499">
    <property type="entry name" value="AraC_E-bd"/>
</dbReference>
<organism evidence="5 6">
    <name type="scientific">Senegalia massiliensis</name>
    <dbReference type="NCBI Taxonomy" id="1720316"/>
    <lineage>
        <taxon>Bacteria</taxon>
        <taxon>Bacillati</taxon>
        <taxon>Bacillota</taxon>
        <taxon>Clostridia</taxon>
        <taxon>Eubacteriales</taxon>
        <taxon>Clostridiaceae</taxon>
        <taxon>Senegalia</taxon>
    </lineage>
</organism>
<sequence>MDYQQTVLSAIDYIENNMFEENVYHHLFDHIFLSKYHFHRIFYTMTNETIADYIRKRKFTIIAKKLKFTNEKIIDIAFACGYNSHESFTRAFKKYFSISPSEFRKNPNENKLLVMDCIDKRKLSNIYFQSNYVPYFESIDQLTLTGIRGTVDLMTVNVQSYWSQLLEYFSDNCIQPNGDYLYMIWESVGCDPRKIDFSEQQNVFIGGVFYDAKKKMDQSLISNQAYACFRLTQTFEYLHDLYSYIYFSWFKKSDMILDDNYIIERYSKDFSFEQKTGFMEILVPIKKQQMSRK</sequence>
<dbReference type="InterPro" id="IPR050959">
    <property type="entry name" value="MarA-like"/>
</dbReference>
<evidence type="ECO:0000313" key="5">
    <source>
        <dbReference type="EMBL" id="NBI05247.1"/>
    </source>
</evidence>